<sequence>MGTPAHEHWTDLTVRRPDDVRTITSGRVSLSWQMEKRAGHVDRLMNRTLPADFPEPVERGDAGDVLAVLALSESMRRDLAARRGGDIREAILLGATWTEIAAAIDATPDEARAVLRDWTERQHLLHQKEVERGRPLGSDSDRHAAVLALIELADDEPMAAGA</sequence>
<comment type="caution">
    <text evidence="1">The sequence shown here is derived from an EMBL/GenBank/DDBJ whole genome shotgun (WGS) entry which is preliminary data.</text>
</comment>
<dbReference type="Proteomes" id="UP001596208">
    <property type="component" value="Unassembled WGS sequence"/>
</dbReference>
<gene>
    <name evidence="1" type="ORF">ACFPRK_08510</name>
</gene>
<evidence type="ECO:0000313" key="1">
    <source>
        <dbReference type="EMBL" id="MFC5170632.1"/>
    </source>
</evidence>
<reference evidence="2" key="1">
    <citation type="journal article" date="2019" name="Int. J. Syst. Evol. Microbiol.">
        <title>The Global Catalogue of Microorganisms (GCM) 10K type strain sequencing project: providing services to taxonomists for standard genome sequencing and annotation.</title>
        <authorList>
            <consortium name="The Broad Institute Genomics Platform"/>
            <consortium name="The Broad Institute Genome Sequencing Center for Infectious Disease"/>
            <person name="Wu L."/>
            <person name="Ma J."/>
        </authorList>
    </citation>
    <scope>NUCLEOTIDE SEQUENCE [LARGE SCALE GENOMIC DNA]</scope>
    <source>
        <strain evidence="2">CGMCC 4.1721</strain>
    </source>
</reference>
<evidence type="ECO:0000313" key="2">
    <source>
        <dbReference type="Proteomes" id="UP001596208"/>
    </source>
</evidence>
<keyword evidence="2" id="KW-1185">Reference proteome</keyword>
<name>A0ABW0B0A0_9ACTN</name>
<organism evidence="1 2">
    <name type="scientific">Streptomyces mutomycini</name>
    <dbReference type="NCBI Taxonomy" id="284036"/>
    <lineage>
        <taxon>Bacteria</taxon>
        <taxon>Bacillati</taxon>
        <taxon>Actinomycetota</taxon>
        <taxon>Actinomycetes</taxon>
        <taxon>Kitasatosporales</taxon>
        <taxon>Streptomycetaceae</taxon>
        <taxon>Streptomyces</taxon>
    </lineage>
</organism>
<accession>A0ABW0B0A0</accession>
<dbReference type="RefSeq" id="WP_381822373.1">
    <property type="nucleotide sequence ID" value="NZ_JBHSKI010000003.1"/>
</dbReference>
<proteinExistence type="predicted"/>
<dbReference type="EMBL" id="JBHSKI010000003">
    <property type="protein sequence ID" value="MFC5170632.1"/>
    <property type="molecule type" value="Genomic_DNA"/>
</dbReference>
<protein>
    <submittedName>
        <fullName evidence="1">Uncharacterized protein</fullName>
    </submittedName>
</protein>